<keyword evidence="2" id="KW-1185">Reference proteome</keyword>
<evidence type="ECO:0000313" key="1">
    <source>
        <dbReference type="EMBL" id="RHZ79687.1"/>
    </source>
</evidence>
<organism evidence="1 2">
    <name type="scientific">Diversispora epigaea</name>
    <dbReference type="NCBI Taxonomy" id="1348612"/>
    <lineage>
        <taxon>Eukaryota</taxon>
        <taxon>Fungi</taxon>
        <taxon>Fungi incertae sedis</taxon>
        <taxon>Mucoromycota</taxon>
        <taxon>Glomeromycotina</taxon>
        <taxon>Glomeromycetes</taxon>
        <taxon>Diversisporales</taxon>
        <taxon>Diversisporaceae</taxon>
        <taxon>Diversispora</taxon>
    </lineage>
</organism>
<dbReference type="Proteomes" id="UP000266861">
    <property type="component" value="Unassembled WGS sequence"/>
</dbReference>
<evidence type="ECO:0000313" key="2">
    <source>
        <dbReference type="Proteomes" id="UP000266861"/>
    </source>
</evidence>
<gene>
    <name evidence="1" type="ORF">Glove_142g19</name>
</gene>
<sequence length="170" mass="19930">MKIFSTNNLHEHGAIIIVYYKMRILPATTRETKSEFFGKNDNGGHYYNLELMAILSYWYDWYKIEVRGWIFLEPDEAKTTIDSHYAIIAHVIKRYIRIGCELTSGKDIEKAIKQLSGISVVQIESNRDKNNDDNTEEQCNFSNKKTKTIPDISKWFAWNWSINGEFEGYV</sequence>
<name>A0A397IX98_9GLOM</name>
<dbReference type="OrthoDB" id="2395192at2759"/>
<reference evidence="1 2" key="1">
    <citation type="submission" date="2018-08" db="EMBL/GenBank/DDBJ databases">
        <title>Genome and evolution of the arbuscular mycorrhizal fungus Diversispora epigaea (formerly Glomus versiforme) and its bacterial endosymbionts.</title>
        <authorList>
            <person name="Sun X."/>
            <person name="Fei Z."/>
            <person name="Harrison M."/>
        </authorList>
    </citation>
    <scope>NUCLEOTIDE SEQUENCE [LARGE SCALE GENOMIC DNA]</scope>
    <source>
        <strain evidence="1 2">IT104</strain>
    </source>
</reference>
<proteinExistence type="predicted"/>
<accession>A0A397IX98</accession>
<comment type="caution">
    <text evidence="1">The sequence shown here is derived from an EMBL/GenBank/DDBJ whole genome shotgun (WGS) entry which is preliminary data.</text>
</comment>
<dbReference type="AlphaFoldDB" id="A0A397IX98"/>
<protein>
    <submittedName>
        <fullName evidence="1">Uncharacterized protein</fullName>
    </submittedName>
</protein>
<dbReference type="EMBL" id="PQFF01000133">
    <property type="protein sequence ID" value="RHZ79687.1"/>
    <property type="molecule type" value="Genomic_DNA"/>
</dbReference>